<evidence type="ECO:0000256" key="8">
    <source>
        <dbReference type="ARBA" id="ARBA00022763"/>
    </source>
</evidence>
<dbReference type="FunFam" id="3.30.1490.100:FF:000001">
    <property type="entry name" value="DNA repair protein REV1"/>
    <property type="match status" value="1"/>
</dbReference>
<keyword evidence="12 13" id="KW-0539">Nucleus</keyword>
<feature type="compositionally biased region" description="Basic residues" evidence="15">
    <location>
        <begin position="38"/>
        <end position="47"/>
    </location>
</feature>
<name>A0A8N4IG17_ELAGV</name>
<dbReference type="Gene3D" id="3.30.1490.100">
    <property type="entry name" value="DNA polymerase, Y-family, little finger domain"/>
    <property type="match status" value="1"/>
</dbReference>
<evidence type="ECO:0000313" key="19">
    <source>
        <dbReference type="RefSeq" id="XP_029122970.1"/>
    </source>
</evidence>
<evidence type="ECO:0000256" key="5">
    <source>
        <dbReference type="ARBA" id="ARBA00022679"/>
    </source>
</evidence>
<feature type="binding site" evidence="14">
    <location>
        <position position="466"/>
    </location>
    <ligand>
        <name>Mg(2+)</name>
        <dbReference type="ChEBI" id="CHEBI:18420"/>
        <label>1</label>
    </ligand>
</feature>
<dbReference type="GO" id="GO:0006281">
    <property type="term" value="P:DNA repair"/>
    <property type="evidence" value="ECO:0007669"/>
    <property type="project" value="UniProtKB-KW"/>
</dbReference>
<dbReference type="InterPro" id="IPR053848">
    <property type="entry name" value="IMS_HHH_1"/>
</dbReference>
<evidence type="ECO:0000259" key="17">
    <source>
        <dbReference type="PROSITE" id="PS50173"/>
    </source>
</evidence>
<evidence type="ECO:0000256" key="10">
    <source>
        <dbReference type="ARBA" id="ARBA00023125"/>
    </source>
</evidence>
<dbReference type="InterPro" id="IPR012112">
    <property type="entry name" value="REV1"/>
</dbReference>
<dbReference type="SMART" id="SM00292">
    <property type="entry name" value="BRCT"/>
    <property type="match status" value="1"/>
</dbReference>
<gene>
    <name evidence="19" type="primary">LOC105053298</name>
</gene>
<evidence type="ECO:0000256" key="3">
    <source>
        <dbReference type="ARBA" id="ARBA00020399"/>
    </source>
</evidence>
<proteinExistence type="inferred from homology"/>
<protein>
    <recommendedName>
        <fullName evidence="3 13">DNA repair protein REV1</fullName>
        <ecNumber evidence="13">2.7.7.-</ecNumber>
    </recommendedName>
</protein>
<dbReference type="GO" id="GO:0003684">
    <property type="term" value="F:damaged DNA binding"/>
    <property type="evidence" value="ECO:0007669"/>
    <property type="project" value="UniProtKB-UniRule"/>
</dbReference>
<feature type="compositionally biased region" description="Polar residues" evidence="15">
    <location>
        <begin position="877"/>
        <end position="901"/>
    </location>
</feature>
<evidence type="ECO:0000256" key="6">
    <source>
        <dbReference type="ARBA" id="ARBA00022695"/>
    </source>
</evidence>
<keyword evidence="5 13" id="KW-0808">Transferase</keyword>
<dbReference type="AlphaFoldDB" id="A0A8N4IG17"/>
<dbReference type="InterPro" id="IPR043128">
    <property type="entry name" value="Rev_trsase/Diguanyl_cyclase"/>
</dbReference>
<dbReference type="Pfam" id="PF11799">
    <property type="entry name" value="IMS_C"/>
    <property type="match status" value="1"/>
</dbReference>
<dbReference type="SUPFAM" id="SSF100879">
    <property type="entry name" value="Lesion bypass DNA polymerase (Y-family), little finger domain"/>
    <property type="match status" value="1"/>
</dbReference>
<dbReference type="Gene3D" id="6.10.250.1490">
    <property type="match status" value="1"/>
</dbReference>
<organism evidence="18 19">
    <name type="scientific">Elaeis guineensis var. tenera</name>
    <name type="common">Oil palm</name>
    <dbReference type="NCBI Taxonomy" id="51953"/>
    <lineage>
        <taxon>Eukaryota</taxon>
        <taxon>Viridiplantae</taxon>
        <taxon>Streptophyta</taxon>
        <taxon>Embryophyta</taxon>
        <taxon>Tracheophyta</taxon>
        <taxon>Spermatophyta</taxon>
        <taxon>Magnoliopsida</taxon>
        <taxon>Liliopsida</taxon>
        <taxon>Arecaceae</taxon>
        <taxon>Arecoideae</taxon>
        <taxon>Cocoseae</taxon>
        <taxon>Elaeidinae</taxon>
        <taxon>Elaeis</taxon>
    </lineage>
</organism>
<comment type="cofactor">
    <cofactor evidence="14">
        <name>Mg(2+)</name>
        <dbReference type="ChEBI" id="CHEBI:18420"/>
    </cofactor>
    <text evidence="14">Binds 2 magnesium ions.</text>
</comment>
<evidence type="ECO:0000256" key="14">
    <source>
        <dbReference type="PIRSR" id="PIRSR036573-2"/>
    </source>
</evidence>
<dbReference type="PROSITE" id="PS50172">
    <property type="entry name" value="BRCT"/>
    <property type="match status" value="1"/>
</dbReference>
<dbReference type="GO" id="GO:0042276">
    <property type="term" value="P:error-prone translesion synthesis"/>
    <property type="evidence" value="ECO:0007669"/>
    <property type="project" value="InterPro"/>
</dbReference>
<dbReference type="InterPro" id="IPR036420">
    <property type="entry name" value="BRCT_dom_sf"/>
</dbReference>
<dbReference type="Gene3D" id="3.40.1170.60">
    <property type="match status" value="1"/>
</dbReference>
<evidence type="ECO:0000256" key="15">
    <source>
        <dbReference type="SAM" id="MobiDB-lite"/>
    </source>
</evidence>
<feature type="binding site" evidence="14">
    <location>
        <position position="369"/>
    </location>
    <ligand>
        <name>Mg(2+)</name>
        <dbReference type="ChEBI" id="CHEBI:18420"/>
        <label>1</label>
    </ligand>
</feature>
<dbReference type="CDD" id="cd01701">
    <property type="entry name" value="PolY_Rev1"/>
    <property type="match status" value="1"/>
</dbReference>
<dbReference type="Gene3D" id="1.10.150.20">
    <property type="entry name" value="5' to 3' exonuclease, C-terminal subdomain"/>
    <property type="match status" value="1"/>
</dbReference>
<dbReference type="InterPro" id="IPR001126">
    <property type="entry name" value="UmuC"/>
</dbReference>
<dbReference type="EC" id="2.7.7.-" evidence="13"/>
<dbReference type="CDD" id="cd17719">
    <property type="entry name" value="BRCT_Rev1"/>
    <property type="match status" value="1"/>
</dbReference>
<comment type="subcellular location">
    <subcellularLocation>
        <location evidence="1 13">Nucleus</location>
    </subcellularLocation>
</comment>
<dbReference type="Gene3D" id="3.40.50.10190">
    <property type="entry name" value="BRCT domain"/>
    <property type="match status" value="1"/>
</dbReference>
<feature type="region of interest" description="Disordered" evidence="15">
    <location>
        <begin position="865"/>
        <end position="913"/>
    </location>
</feature>
<keyword evidence="9 14" id="KW-0460">Magnesium</keyword>
<accession>A0A8N4IG17</accession>
<comment type="similarity">
    <text evidence="2 13">Belongs to the DNA polymerase type-Y family.</text>
</comment>
<keyword evidence="18" id="KW-1185">Reference proteome</keyword>
<sequence length="1169" mass="130391">MAFEYPSHSTTATSSSASGNAKKRKTRSDSSSPFPRVRNPRNSHRPKNSPFADFGSYMVDKNKKLREQFDSAASTSSIQDSGDGKKGIFHGVSIFVDGFTVPSSQELKAYMLKHGGRFENYFSTHTVTHIICSHLPDSKMRNFRAFSRGLPVVKPAWVLDCVAANKLLSWVPYQLHELVNKTTKQQKLSAFFSHKGILSLKNVETPVKQNLKADAECLLSKDEGPRDTVLSVEDQVSECREQGSDDNDKTCEEKSSEAKFTDLEDEHSVVRASDSSLHTPSYMDNSSCIDHKNRKEASDIKCARASNQSHSTLMDPNFVENYFRNSRLHFIGTWRNRYRKRFSNMLSEVKGSKANINSGMQKPAIIHMDMDCFFVSVIVRNYPELIDKPVAVCHSDNPKGTAEISSANYPARDYGVRAGMFVRDAKARCPHLVIVPYDFEAYEEVADQFYTILHNHCNKVQALSCDEAFLDVTERGNDNPEQIASMIRKEIAETTRCTASSGIAENLLLARLATRSAKPNGQCFIPSEKVDDYLYGLPVMALPGIGHALGEKLKSRQVETCGQLRMVSKEALHMDFGTKIGDMLWNYCRGIDDRMVEVVQETKSIGADVNWGVRFDDITDCQNFLMNLCKEVSLRLQGCGMQGRTITLKVKKRKKGAEEPIKFMGCGDCETMSRSMTIPVPTDNIVPLQRITKQIFASLHIDVKEIRGIGLQISKLESVDIRRQGHEENTLESWLTSSSEKVKAQHKKNLLVSETIYWRRLPKDMSSEVSSADAEPQPKCINCGNQQACEHSKSIYIKETGSCPSDVNQCSTRSHENRTSALPPLCHLDIDVIKSLPQEIISEMNDMYKGELCLFMEKCEEKDGRGDAHLSAKSPAENDTISASSYQQVGCDTSENMTVGPSDSGKLDSSARNKGKQPLCYPAVCMSNLANESKAFNPEAKEFTTEMSMARTSCKVQSAYASCSKSDDLLIRAPTLIDLMPSSLTQADASVLEQLPEDLKVDIIESLPAHRAVNSVGNAPHGFVGAFPNSVEVQNSEYPESHLWSGSPPKWVEMFQTSNCLILNIIAEMYTKSRANGLLSSIFQSIFSFLPSTSESWSEEWDEALSSLCELLKQYVNLKIESDIEELYNCFCVLKRCCSMSNLLLEVYNNVLPLLQASVSENYGGTLKL</sequence>
<evidence type="ECO:0000256" key="2">
    <source>
        <dbReference type="ARBA" id="ARBA00010945"/>
    </source>
</evidence>
<feature type="domain" description="BRCT" evidence="16">
    <location>
        <begin position="84"/>
        <end position="175"/>
    </location>
</feature>
<feature type="compositionally biased region" description="Low complexity" evidence="15">
    <location>
        <begin position="7"/>
        <end position="18"/>
    </location>
</feature>
<dbReference type="PANTHER" id="PTHR45990:SF1">
    <property type="entry name" value="DNA REPAIR PROTEIN REV1"/>
    <property type="match status" value="1"/>
</dbReference>
<dbReference type="FunFam" id="3.30.70.270:FF:000019">
    <property type="entry name" value="DNA repair protein REV1"/>
    <property type="match status" value="1"/>
</dbReference>
<keyword evidence="6 13" id="KW-0548">Nucleotidyltransferase</keyword>
<evidence type="ECO:0000256" key="9">
    <source>
        <dbReference type="ARBA" id="ARBA00022842"/>
    </source>
</evidence>
<dbReference type="OrthoDB" id="427711at2759"/>
<feature type="domain" description="UmuC" evidence="17">
    <location>
        <begin position="365"/>
        <end position="546"/>
    </location>
</feature>
<keyword evidence="10 13" id="KW-0238">DNA-binding</keyword>
<dbReference type="InterPro" id="IPR043502">
    <property type="entry name" value="DNA/RNA_pol_sf"/>
</dbReference>
<feature type="region of interest" description="Disordered" evidence="15">
    <location>
        <begin position="1"/>
        <end position="54"/>
    </location>
</feature>
<evidence type="ECO:0000256" key="4">
    <source>
        <dbReference type="ARBA" id="ARBA00022634"/>
    </source>
</evidence>
<dbReference type="GO" id="GO:0003887">
    <property type="term" value="F:DNA-directed DNA polymerase activity"/>
    <property type="evidence" value="ECO:0007669"/>
    <property type="project" value="InterPro"/>
</dbReference>
<keyword evidence="7 14" id="KW-0479">Metal-binding</keyword>
<evidence type="ECO:0000256" key="1">
    <source>
        <dbReference type="ARBA" id="ARBA00004123"/>
    </source>
</evidence>
<comment type="function">
    <text evidence="13">Deoxycytidyl transferase involved in DNA repair. Transfers a dCMP residue from dCTP to the 3'-end of a DNA primer in a template-dependent reaction. May assist in the first step in the bypass of abasic lesions by the insertion of a nucleotide opposite the lesion. Required for normal induction of mutations by physical and chemical agents.</text>
</comment>
<evidence type="ECO:0000313" key="18">
    <source>
        <dbReference type="Proteomes" id="UP000504607"/>
    </source>
</evidence>
<dbReference type="GO" id="GO:0070987">
    <property type="term" value="P:error-free translesion synthesis"/>
    <property type="evidence" value="ECO:0007669"/>
    <property type="project" value="TreeGrafter"/>
</dbReference>
<feature type="region of interest" description="Disordered" evidence="15">
    <location>
        <begin position="237"/>
        <end position="257"/>
    </location>
</feature>
<evidence type="ECO:0000256" key="7">
    <source>
        <dbReference type="ARBA" id="ARBA00022723"/>
    </source>
</evidence>
<evidence type="ECO:0000256" key="12">
    <source>
        <dbReference type="ARBA" id="ARBA00023242"/>
    </source>
</evidence>
<keyword evidence="11 13" id="KW-0234">DNA repair</keyword>
<dbReference type="SUPFAM" id="SSF56672">
    <property type="entry name" value="DNA/RNA polymerases"/>
    <property type="match status" value="1"/>
</dbReference>
<feature type="binding site" evidence="14">
    <location>
        <position position="467"/>
    </location>
    <ligand>
        <name>Mg(2+)</name>
        <dbReference type="ChEBI" id="CHEBI:18420"/>
        <label>1</label>
    </ligand>
</feature>
<dbReference type="SUPFAM" id="SSF52113">
    <property type="entry name" value="BRCT domain"/>
    <property type="match status" value="1"/>
</dbReference>
<dbReference type="RefSeq" id="XP_029122970.1">
    <property type="nucleotide sequence ID" value="XM_029267137.1"/>
</dbReference>
<evidence type="ECO:0000256" key="11">
    <source>
        <dbReference type="ARBA" id="ARBA00023204"/>
    </source>
</evidence>
<dbReference type="GO" id="GO:0046872">
    <property type="term" value="F:metal ion binding"/>
    <property type="evidence" value="ECO:0007669"/>
    <property type="project" value="UniProtKB-KW"/>
</dbReference>
<dbReference type="GO" id="GO:0017125">
    <property type="term" value="F:deoxycytidyl transferase activity"/>
    <property type="evidence" value="ECO:0007669"/>
    <property type="project" value="TreeGrafter"/>
</dbReference>
<dbReference type="PANTHER" id="PTHR45990">
    <property type="entry name" value="DNA REPAIR PROTEIN REV1"/>
    <property type="match status" value="1"/>
</dbReference>
<dbReference type="GO" id="GO:0005634">
    <property type="term" value="C:nucleus"/>
    <property type="evidence" value="ECO:0007669"/>
    <property type="project" value="UniProtKB-SubCell"/>
</dbReference>
<dbReference type="InterPro" id="IPR036775">
    <property type="entry name" value="DNA_pol_Y-fam_lit_finger_sf"/>
</dbReference>
<dbReference type="Gene3D" id="3.30.70.270">
    <property type="match status" value="1"/>
</dbReference>
<dbReference type="Proteomes" id="UP000504607">
    <property type="component" value="Chromosome 10"/>
</dbReference>
<evidence type="ECO:0000256" key="13">
    <source>
        <dbReference type="PIRNR" id="PIRNR036573"/>
    </source>
</evidence>
<dbReference type="Pfam" id="PF00533">
    <property type="entry name" value="BRCT"/>
    <property type="match status" value="1"/>
</dbReference>
<dbReference type="InterPro" id="IPR017961">
    <property type="entry name" value="DNA_pol_Y-fam_little_finger"/>
</dbReference>
<dbReference type="Pfam" id="PF00817">
    <property type="entry name" value="IMS"/>
    <property type="match status" value="1"/>
</dbReference>
<dbReference type="PROSITE" id="PS50173">
    <property type="entry name" value="UMUC"/>
    <property type="match status" value="1"/>
</dbReference>
<dbReference type="PIRSF" id="PIRSF036573">
    <property type="entry name" value="REV1"/>
    <property type="match status" value="1"/>
</dbReference>
<dbReference type="Pfam" id="PF21999">
    <property type="entry name" value="IMS_HHH_1"/>
    <property type="match status" value="1"/>
</dbReference>
<dbReference type="FunFam" id="3.40.1170.60:FF:000004">
    <property type="entry name" value="DNA repair protein REV1"/>
    <property type="match status" value="1"/>
</dbReference>
<evidence type="ECO:0000259" key="16">
    <source>
        <dbReference type="PROSITE" id="PS50172"/>
    </source>
</evidence>
<keyword evidence="8 13" id="KW-0227">DNA damage</keyword>
<keyword evidence="4 13" id="KW-0237">DNA synthesis</keyword>
<reference evidence="19" key="1">
    <citation type="submission" date="2025-08" db="UniProtKB">
        <authorList>
            <consortium name="RefSeq"/>
        </authorList>
    </citation>
    <scope>IDENTIFICATION</scope>
</reference>
<dbReference type="InterPro" id="IPR001357">
    <property type="entry name" value="BRCT_dom"/>
</dbReference>
<dbReference type="NCBIfam" id="NF002677">
    <property type="entry name" value="PRK02406.1"/>
    <property type="match status" value="1"/>
</dbReference>
<dbReference type="FunFam" id="3.40.50.10190:FF:000011">
    <property type="entry name" value="DNA repair protein REV1"/>
    <property type="match status" value="1"/>
</dbReference>